<dbReference type="Proteomes" id="UP000276215">
    <property type="component" value="Unassembled WGS sequence"/>
</dbReference>
<dbReference type="AlphaFoldDB" id="A0A3N4J648"/>
<accession>A0A3N4J648</accession>
<feature type="signal peptide" evidence="1">
    <location>
        <begin position="1"/>
        <end position="19"/>
    </location>
</feature>
<reference evidence="2 3" key="1">
    <citation type="journal article" date="2018" name="Nat. Ecol. Evol.">
        <title>Pezizomycetes genomes reveal the molecular basis of ectomycorrhizal truffle lifestyle.</title>
        <authorList>
            <person name="Murat C."/>
            <person name="Payen T."/>
            <person name="Noel B."/>
            <person name="Kuo A."/>
            <person name="Morin E."/>
            <person name="Chen J."/>
            <person name="Kohler A."/>
            <person name="Krizsan K."/>
            <person name="Balestrini R."/>
            <person name="Da Silva C."/>
            <person name="Montanini B."/>
            <person name="Hainaut M."/>
            <person name="Levati E."/>
            <person name="Barry K.W."/>
            <person name="Belfiori B."/>
            <person name="Cichocki N."/>
            <person name="Clum A."/>
            <person name="Dockter R.B."/>
            <person name="Fauchery L."/>
            <person name="Guy J."/>
            <person name="Iotti M."/>
            <person name="Le Tacon F."/>
            <person name="Lindquist E.A."/>
            <person name="Lipzen A."/>
            <person name="Malagnac F."/>
            <person name="Mello A."/>
            <person name="Molinier V."/>
            <person name="Miyauchi S."/>
            <person name="Poulain J."/>
            <person name="Riccioni C."/>
            <person name="Rubini A."/>
            <person name="Sitrit Y."/>
            <person name="Splivallo R."/>
            <person name="Traeger S."/>
            <person name="Wang M."/>
            <person name="Zifcakova L."/>
            <person name="Wipf D."/>
            <person name="Zambonelli A."/>
            <person name="Paolocci F."/>
            <person name="Nowrousian M."/>
            <person name="Ottonello S."/>
            <person name="Baldrian P."/>
            <person name="Spatafora J.W."/>
            <person name="Henrissat B."/>
            <person name="Nagy L.G."/>
            <person name="Aury J.M."/>
            <person name="Wincker P."/>
            <person name="Grigoriev I.V."/>
            <person name="Bonfante P."/>
            <person name="Martin F.M."/>
        </authorList>
    </citation>
    <scope>NUCLEOTIDE SEQUENCE [LARGE SCALE GENOMIC DNA]</scope>
    <source>
        <strain evidence="2 3">120613-1</strain>
    </source>
</reference>
<keyword evidence="1" id="KW-0732">Signal</keyword>
<gene>
    <name evidence="2" type="ORF">L873DRAFT_1846966</name>
</gene>
<keyword evidence="3" id="KW-1185">Reference proteome</keyword>
<organism evidence="2 3">
    <name type="scientific">Choiromyces venosus 120613-1</name>
    <dbReference type="NCBI Taxonomy" id="1336337"/>
    <lineage>
        <taxon>Eukaryota</taxon>
        <taxon>Fungi</taxon>
        <taxon>Dikarya</taxon>
        <taxon>Ascomycota</taxon>
        <taxon>Pezizomycotina</taxon>
        <taxon>Pezizomycetes</taxon>
        <taxon>Pezizales</taxon>
        <taxon>Tuberaceae</taxon>
        <taxon>Choiromyces</taxon>
    </lineage>
</organism>
<protein>
    <submittedName>
        <fullName evidence="2">Uncharacterized protein</fullName>
    </submittedName>
</protein>
<proteinExistence type="predicted"/>
<evidence type="ECO:0000313" key="2">
    <source>
        <dbReference type="EMBL" id="RPA93779.1"/>
    </source>
</evidence>
<dbReference type="EMBL" id="ML120446">
    <property type="protein sequence ID" value="RPA93779.1"/>
    <property type="molecule type" value="Genomic_DNA"/>
</dbReference>
<dbReference type="OrthoDB" id="4153234at2759"/>
<sequence length="237" mass="26025">MYIKNLLFAGLALPALTVSFVIPSEGLQEAFSQPASIPSYEMVGDMALNRVDRGRWPAKVICLKFDSIKTNKTTAIGHIPKDFSGLTFSPQFSVLNIPDAKGKLPLSNQNSAVSLPNALIGSRYNPDNKGGKSPASVGTDEGTFDLFGFYLHPIDSPPPGVNIYVIGYNSNGAEEFSYGFLFLLTCPPWDGLKKVEIWGTYGEDGDDWEFFVDDLWLRALIWGNETAPQASNNEEEF</sequence>
<evidence type="ECO:0000256" key="1">
    <source>
        <dbReference type="SAM" id="SignalP"/>
    </source>
</evidence>
<feature type="chain" id="PRO_5018222579" evidence="1">
    <location>
        <begin position="20"/>
        <end position="237"/>
    </location>
</feature>
<evidence type="ECO:0000313" key="3">
    <source>
        <dbReference type="Proteomes" id="UP000276215"/>
    </source>
</evidence>
<name>A0A3N4J648_9PEZI</name>